<reference evidence="2" key="1">
    <citation type="submission" date="2023-06" db="EMBL/GenBank/DDBJ databases">
        <title>MT1 and MT2 Draft Genomes of Novel Species.</title>
        <authorList>
            <person name="Venkateswaran K."/>
        </authorList>
    </citation>
    <scope>NUCLEOTIDE SEQUENCE</scope>
    <source>
        <strain evidence="2">IIF3SC-B10</strain>
    </source>
</reference>
<keyword evidence="3" id="KW-1185">Reference proteome</keyword>
<dbReference type="PROSITE" id="PS51819">
    <property type="entry name" value="VOC"/>
    <property type="match status" value="1"/>
</dbReference>
<dbReference type="PANTHER" id="PTHR36437">
    <property type="entry name" value="GLYOXALASE/BLEOMYCIN RESISTANCE PROTEIN/DIOXYGENASE"/>
    <property type="match status" value="1"/>
</dbReference>
<dbReference type="InterPro" id="IPR029068">
    <property type="entry name" value="Glyas_Bleomycin-R_OHBP_Dase"/>
</dbReference>
<evidence type="ECO:0000313" key="2">
    <source>
        <dbReference type="EMBL" id="MDN4611785.1"/>
    </source>
</evidence>
<name>A0ABT8K2X4_9MICC</name>
<dbReference type="InterPro" id="IPR004360">
    <property type="entry name" value="Glyas_Fos-R_dOase_dom"/>
</dbReference>
<gene>
    <name evidence="2" type="ORF">P5G52_13020</name>
</gene>
<evidence type="ECO:0000313" key="3">
    <source>
        <dbReference type="Proteomes" id="UP001174209"/>
    </source>
</evidence>
<dbReference type="SUPFAM" id="SSF54593">
    <property type="entry name" value="Glyoxalase/Bleomycin resistance protein/Dihydroxybiphenyl dioxygenase"/>
    <property type="match status" value="1"/>
</dbReference>
<dbReference type="RefSeq" id="WP_301227993.1">
    <property type="nucleotide sequence ID" value="NZ_JAROCG010000001.1"/>
</dbReference>
<dbReference type="Proteomes" id="UP001174209">
    <property type="component" value="Unassembled WGS sequence"/>
</dbReference>
<comment type="caution">
    <text evidence="2">The sequence shown here is derived from an EMBL/GenBank/DDBJ whole genome shotgun (WGS) entry which is preliminary data.</text>
</comment>
<dbReference type="EMBL" id="JAROCG010000001">
    <property type="protein sequence ID" value="MDN4611785.1"/>
    <property type="molecule type" value="Genomic_DNA"/>
</dbReference>
<accession>A0ABT8K2X4</accession>
<evidence type="ECO:0000259" key="1">
    <source>
        <dbReference type="PROSITE" id="PS51819"/>
    </source>
</evidence>
<feature type="domain" description="VOC" evidence="1">
    <location>
        <begin position="4"/>
        <end position="122"/>
    </location>
</feature>
<organism evidence="2 3">
    <name type="scientific">Arthrobacter burdickii</name>
    <dbReference type="NCBI Taxonomy" id="3035920"/>
    <lineage>
        <taxon>Bacteria</taxon>
        <taxon>Bacillati</taxon>
        <taxon>Actinomycetota</taxon>
        <taxon>Actinomycetes</taxon>
        <taxon>Micrococcales</taxon>
        <taxon>Micrococcaceae</taxon>
        <taxon>Arthrobacter</taxon>
    </lineage>
</organism>
<dbReference type="InterPro" id="IPR037523">
    <property type="entry name" value="VOC_core"/>
</dbReference>
<sequence length="128" mass="13519">MPDGTDSGESGSVPVSDQERARDFYVQSLGFVVLSDTVMGPEMRWVMVAPAGSQTALTLVTWFPSMPAGSLKGLVLETDDLDGDSSRLKAAGVAVSALQEAPWGRFVQFDDPDGNGIVLQESAPTDGR</sequence>
<dbReference type="Pfam" id="PF00903">
    <property type="entry name" value="Glyoxalase"/>
    <property type="match status" value="1"/>
</dbReference>
<protein>
    <submittedName>
        <fullName evidence="2">VOC family protein</fullName>
    </submittedName>
</protein>
<dbReference type="PANTHER" id="PTHR36437:SF2">
    <property type="entry name" value="GLYOXALASE_BLEOMYCIN RESISTANCE PROTEIN_DIOXYGENASE"/>
    <property type="match status" value="1"/>
</dbReference>
<proteinExistence type="predicted"/>
<dbReference type="Gene3D" id="3.10.180.10">
    <property type="entry name" value="2,3-Dihydroxybiphenyl 1,2-Dioxygenase, domain 1"/>
    <property type="match status" value="1"/>
</dbReference>